<evidence type="ECO:0000256" key="7">
    <source>
        <dbReference type="SAM" id="Phobius"/>
    </source>
</evidence>
<evidence type="ECO:0000259" key="8">
    <source>
        <dbReference type="Pfam" id="PF00528"/>
    </source>
</evidence>
<dbReference type="PANTHER" id="PTHR30465:SF0">
    <property type="entry name" value="OLIGOPEPTIDE TRANSPORT SYSTEM PERMEASE PROTEIN APPB"/>
    <property type="match status" value="1"/>
</dbReference>
<feature type="domain" description="ABC transmembrane type-1" evidence="8">
    <location>
        <begin position="13"/>
        <end position="76"/>
    </location>
</feature>
<gene>
    <name evidence="9" type="ORF">CJ199_12125</name>
</gene>
<keyword evidence="2" id="KW-0813">Transport</keyword>
<keyword evidence="5 7" id="KW-1133">Transmembrane helix</keyword>
<feature type="non-terminal residue" evidence="9">
    <location>
        <position position="77"/>
    </location>
</feature>
<comment type="subcellular location">
    <subcellularLocation>
        <location evidence="1">Cell membrane</location>
        <topology evidence="1">Multi-pass membrane protein</topology>
    </subcellularLocation>
</comment>
<keyword evidence="4 7" id="KW-0812">Transmembrane</keyword>
<dbReference type="Pfam" id="PF00528">
    <property type="entry name" value="BPD_transp_1"/>
    <property type="match status" value="1"/>
</dbReference>
<proteinExistence type="predicted"/>
<dbReference type="OrthoDB" id="147639at2"/>
<dbReference type="AlphaFoldDB" id="A0A2N6VK62"/>
<evidence type="ECO:0000256" key="3">
    <source>
        <dbReference type="ARBA" id="ARBA00022475"/>
    </source>
</evidence>
<dbReference type="InterPro" id="IPR035906">
    <property type="entry name" value="MetI-like_sf"/>
</dbReference>
<reference evidence="9 10" key="1">
    <citation type="submission" date="2017-09" db="EMBL/GenBank/DDBJ databases">
        <title>Bacterial strain isolated from the female urinary microbiota.</title>
        <authorList>
            <person name="Thomas-White K."/>
            <person name="Kumar N."/>
            <person name="Forster S."/>
            <person name="Putonti C."/>
            <person name="Lawley T."/>
            <person name="Wolfe A.J."/>
        </authorList>
    </citation>
    <scope>NUCLEOTIDE SEQUENCE [LARGE SCALE GENOMIC DNA]</scope>
    <source>
        <strain evidence="9 10">UMB1301</strain>
    </source>
</reference>
<dbReference type="SUPFAM" id="SSF161098">
    <property type="entry name" value="MetI-like"/>
    <property type="match status" value="1"/>
</dbReference>
<dbReference type="GO" id="GO:0055085">
    <property type="term" value="P:transmembrane transport"/>
    <property type="evidence" value="ECO:0007669"/>
    <property type="project" value="InterPro"/>
</dbReference>
<accession>A0A2N6VK62</accession>
<evidence type="ECO:0000256" key="5">
    <source>
        <dbReference type="ARBA" id="ARBA00022989"/>
    </source>
</evidence>
<evidence type="ECO:0000256" key="6">
    <source>
        <dbReference type="ARBA" id="ARBA00023136"/>
    </source>
</evidence>
<dbReference type="EMBL" id="PNHK01000074">
    <property type="protein sequence ID" value="PMD04428.1"/>
    <property type="molecule type" value="Genomic_DNA"/>
</dbReference>
<dbReference type="CDD" id="cd06261">
    <property type="entry name" value="TM_PBP2"/>
    <property type="match status" value="1"/>
</dbReference>
<dbReference type="RefSeq" id="WP_146004734.1">
    <property type="nucleotide sequence ID" value="NZ_PNHK01000074.1"/>
</dbReference>
<sequence>TPGVHGFWPQVADTISHMLLPTIALVVFGAAIYSRYQRSMMLDVLGADYIRTARSKGLTRKTALWKHGVRVAIIPMS</sequence>
<evidence type="ECO:0000313" key="10">
    <source>
        <dbReference type="Proteomes" id="UP000235598"/>
    </source>
</evidence>
<protein>
    <submittedName>
        <fullName evidence="9">Peptide ABC transporter permease</fullName>
    </submittedName>
</protein>
<evidence type="ECO:0000256" key="2">
    <source>
        <dbReference type="ARBA" id="ARBA00022448"/>
    </source>
</evidence>
<evidence type="ECO:0000256" key="4">
    <source>
        <dbReference type="ARBA" id="ARBA00022692"/>
    </source>
</evidence>
<feature type="transmembrane region" description="Helical" evidence="7">
    <location>
        <begin position="15"/>
        <end position="33"/>
    </location>
</feature>
<keyword evidence="6 7" id="KW-0472">Membrane</keyword>
<name>A0A2N6VK62_9MICO</name>
<evidence type="ECO:0000256" key="1">
    <source>
        <dbReference type="ARBA" id="ARBA00004651"/>
    </source>
</evidence>
<evidence type="ECO:0000313" key="9">
    <source>
        <dbReference type="EMBL" id="PMD04428.1"/>
    </source>
</evidence>
<organism evidence="9 10">
    <name type="scientific">Brevibacterium paucivorans</name>
    <dbReference type="NCBI Taxonomy" id="170994"/>
    <lineage>
        <taxon>Bacteria</taxon>
        <taxon>Bacillati</taxon>
        <taxon>Actinomycetota</taxon>
        <taxon>Actinomycetes</taxon>
        <taxon>Micrococcales</taxon>
        <taxon>Brevibacteriaceae</taxon>
        <taxon>Brevibacterium</taxon>
    </lineage>
</organism>
<dbReference type="InterPro" id="IPR000515">
    <property type="entry name" value="MetI-like"/>
</dbReference>
<comment type="caution">
    <text evidence="9">The sequence shown here is derived from an EMBL/GenBank/DDBJ whole genome shotgun (WGS) entry which is preliminary data.</text>
</comment>
<dbReference type="PANTHER" id="PTHR30465">
    <property type="entry name" value="INNER MEMBRANE ABC TRANSPORTER"/>
    <property type="match status" value="1"/>
</dbReference>
<dbReference type="GO" id="GO:0005886">
    <property type="term" value="C:plasma membrane"/>
    <property type="evidence" value="ECO:0007669"/>
    <property type="project" value="UniProtKB-SubCell"/>
</dbReference>
<dbReference type="Proteomes" id="UP000235598">
    <property type="component" value="Unassembled WGS sequence"/>
</dbReference>
<feature type="non-terminal residue" evidence="9">
    <location>
        <position position="1"/>
    </location>
</feature>
<keyword evidence="3" id="KW-1003">Cell membrane</keyword>